<feature type="non-terminal residue" evidence="1">
    <location>
        <position position="1"/>
    </location>
</feature>
<evidence type="ECO:0000313" key="1">
    <source>
        <dbReference type="EMBL" id="CAG8758100.1"/>
    </source>
</evidence>
<gene>
    <name evidence="1" type="ORF">RPERSI_LOCUS14924</name>
</gene>
<reference evidence="1" key="1">
    <citation type="submission" date="2021-06" db="EMBL/GenBank/DDBJ databases">
        <authorList>
            <person name="Kallberg Y."/>
            <person name="Tangrot J."/>
            <person name="Rosling A."/>
        </authorList>
    </citation>
    <scope>NUCLEOTIDE SEQUENCE</scope>
    <source>
        <strain evidence="1">MA461A</strain>
    </source>
</reference>
<keyword evidence="2" id="KW-1185">Reference proteome</keyword>
<proteinExistence type="predicted"/>
<dbReference type="Proteomes" id="UP000789920">
    <property type="component" value="Unassembled WGS sequence"/>
</dbReference>
<name>A0ACA9QQL1_9GLOM</name>
<accession>A0ACA9QQL1</accession>
<feature type="non-terminal residue" evidence="1">
    <location>
        <position position="65"/>
    </location>
</feature>
<evidence type="ECO:0000313" key="2">
    <source>
        <dbReference type="Proteomes" id="UP000789920"/>
    </source>
</evidence>
<protein>
    <submittedName>
        <fullName evidence="1">29694_t:CDS:1</fullName>
    </submittedName>
</protein>
<comment type="caution">
    <text evidence="1">The sequence shown here is derived from an EMBL/GenBank/DDBJ whole genome shotgun (WGS) entry which is preliminary data.</text>
</comment>
<sequence>TRAKQSKQRQISKIRASIRKAKRIQPIQFQREANKLFKANNKEYNAKFVKLATNIEQTSIRMTVE</sequence>
<dbReference type="EMBL" id="CAJVQC010035082">
    <property type="protein sequence ID" value="CAG8758100.1"/>
    <property type="molecule type" value="Genomic_DNA"/>
</dbReference>
<organism evidence="1 2">
    <name type="scientific">Racocetra persica</name>
    <dbReference type="NCBI Taxonomy" id="160502"/>
    <lineage>
        <taxon>Eukaryota</taxon>
        <taxon>Fungi</taxon>
        <taxon>Fungi incertae sedis</taxon>
        <taxon>Mucoromycota</taxon>
        <taxon>Glomeromycotina</taxon>
        <taxon>Glomeromycetes</taxon>
        <taxon>Diversisporales</taxon>
        <taxon>Gigasporaceae</taxon>
        <taxon>Racocetra</taxon>
    </lineage>
</organism>